<organism evidence="1 2">
    <name type="scientific">Paramecium sonneborni</name>
    <dbReference type="NCBI Taxonomy" id="65129"/>
    <lineage>
        <taxon>Eukaryota</taxon>
        <taxon>Sar</taxon>
        <taxon>Alveolata</taxon>
        <taxon>Ciliophora</taxon>
        <taxon>Intramacronucleata</taxon>
        <taxon>Oligohymenophorea</taxon>
        <taxon>Peniculida</taxon>
        <taxon>Parameciidae</taxon>
        <taxon>Paramecium</taxon>
    </lineage>
</organism>
<proteinExistence type="predicted"/>
<dbReference type="EMBL" id="CAJJDN010000003">
    <property type="protein sequence ID" value="CAD8048870.1"/>
    <property type="molecule type" value="Genomic_DNA"/>
</dbReference>
<accession>A0A8S1KD66</accession>
<keyword evidence="2" id="KW-1185">Reference proteome</keyword>
<comment type="caution">
    <text evidence="1">The sequence shown here is derived from an EMBL/GenBank/DDBJ whole genome shotgun (WGS) entry which is preliminary data.</text>
</comment>
<evidence type="ECO:0000313" key="2">
    <source>
        <dbReference type="Proteomes" id="UP000692954"/>
    </source>
</evidence>
<protein>
    <submittedName>
        <fullName evidence="1">Uncharacterized protein</fullName>
    </submittedName>
</protein>
<dbReference type="Proteomes" id="UP000692954">
    <property type="component" value="Unassembled WGS sequence"/>
</dbReference>
<gene>
    <name evidence="1" type="ORF">PSON_ATCC_30995.1.T0030454</name>
</gene>
<dbReference type="OrthoDB" id="307706at2759"/>
<sequence>MDNTQYANISLVKLKREGFRNKLRKELLEKMFEQKRGMKIQAMLDHMRQIQESKNYDPDSDQNQISEESNNYFEVFLIGNTSKKIKLTDKILKSMKLYIMKNTSYKCQILKVFKFCEVQLLESQVENIECIPLLAEIIFLLQNYQNKPQPMIVLLRAFAKHQQYSILQFIESLIFHNPILIKQLEEFCQIKDDQNFIKLLCEKITYANLKMILFLLNTIKSQDLIQLFEFYGLKNILKKKTSFENYGKLRFQILSKAGWNENQSDNQSYQIFGDASNVY</sequence>
<reference evidence="1" key="1">
    <citation type="submission" date="2021-01" db="EMBL/GenBank/DDBJ databases">
        <authorList>
            <consortium name="Genoscope - CEA"/>
            <person name="William W."/>
        </authorList>
    </citation>
    <scope>NUCLEOTIDE SEQUENCE</scope>
</reference>
<name>A0A8S1KD66_9CILI</name>
<evidence type="ECO:0000313" key="1">
    <source>
        <dbReference type="EMBL" id="CAD8048870.1"/>
    </source>
</evidence>
<dbReference type="AlphaFoldDB" id="A0A8S1KD66"/>